<keyword evidence="2" id="KW-1185">Reference proteome</keyword>
<dbReference type="EMBL" id="VYKJ01000010">
    <property type="protein sequence ID" value="KAA8997775.1"/>
    <property type="molecule type" value="Genomic_DNA"/>
</dbReference>
<dbReference type="InterPro" id="IPR019652">
    <property type="entry name" value="DUF2509"/>
</dbReference>
<protein>
    <submittedName>
        <fullName evidence="1">DUF2509 family protein</fullName>
    </submittedName>
</protein>
<dbReference type="Proteomes" id="UP000335415">
    <property type="component" value="Unassembled WGS sequence"/>
</dbReference>
<sequence>MVMLLLVVGLLLVGGLRQQLDAAVRLGNDEHRYLRAFNQALSSLSWGASLDWPRHEGWQCRQFSRDGLTACLLMTGRADEDVVLRGEGQLPGEARSLRLYQRARMPGPADDVADVFAGAPGRVDNVPAADGALRMLAQGWLDFCPLREEGLCENDD</sequence>
<gene>
    <name evidence="1" type="ORF">FJU30_17735</name>
</gene>
<name>A0A5J5FWA5_9GAMM</name>
<dbReference type="Pfam" id="PF10713">
    <property type="entry name" value="DUF2509"/>
    <property type="match status" value="1"/>
</dbReference>
<reference evidence="1 2" key="1">
    <citation type="submission" date="2019-09" db="EMBL/GenBank/DDBJ databases">
        <authorList>
            <person name="Li Y."/>
        </authorList>
    </citation>
    <scope>NUCLEOTIDE SEQUENCE [LARGE SCALE GENOMIC DNA]</scope>
    <source>
        <strain evidence="1 2">L3-3HA</strain>
    </source>
</reference>
<evidence type="ECO:0000313" key="1">
    <source>
        <dbReference type="EMBL" id="KAA8997775.1"/>
    </source>
</evidence>
<proteinExistence type="predicted"/>
<evidence type="ECO:0000313" key="2">
    <source>
        <dbReference type="Proteomes" id="UP000335415"/>
    </source>
</evidence>
<organism evidence="1 2">
    <name type="scientific">Affinibrenneria salicis</name>
    <dbReference type="NCBI Taxonomy" id="2590031"/>
    <lineage>
        <taxon>Bacteria</taxon>
        <taxon>Pseudomonadati</taxon>
        <taxon>Pseudomonadota</taxon>
        <taxon>Gammaproteobacteria</taxon>
        <taxon>Enterobacterales</taxon>
        <taxon>Pectobacteriaceae</taxon>
        <taxon>Affinibrenneria</taxon>
    </lineage>
</organism>
<accession>A0A5J5FWA5</accession>
<dbReference type="OrthoDB" id="7059963at2"/>
<comment type="caution">
    <text evidence="1">The sequence shown here is derived from an EMBL/GenBank/DDBJ whole genome shotgun (WGS) entry which is preliminary data.</text>
</comment>
<dbReference type="AlphaFoldDB" id="A0A5J5FWA5"/>